<keyword evidence="4 6" id="KW-0808">Transferase</keyword>
<organism evidence="7 8">
    <name type="scientific">Alkalibaculum bacchi</name>
    <dbReference type="NCBI Taxonomy" id="645887"/>
    <lineage>
        <taxon>Bacteria</taxon>
        <taxon>Bacillati</taxon>
        <taxon>Bacillota</taxon>
        <taxon>Clostridia</taxon>
        <taxon>Eubacteriales</taxon>
        <taxon>Eubacteriaceae</taxon>
        <taxon>Alkalibaculum</taxon>
    </lineage>
</organism>
<evidence type="ECO:0000256" key="1">
    <source>
        <dbReference type="ARBA" id="ARBA00022490"/>
    </source>
</evidence>
<feature type="binding site" evidence="6">
    <location>
        <begin position="128"/>
        <end position="129"/>
    </location>
    <ligand>
        <name>S-adenosyl-L-methionine</name>
        <dbReference type="ChEBI" id="CHEBI:59789"/>
    </ligand>
</feature>
<keyword evidence="1 6" id="KW-0963">Cytoplasm</keyword>
<comment type="caution">
    <text evidence="7">The sequence shown here is derived from an EMBL/GenBank/DDBJ whole genome shotgun (WGS) entry which is preliminary data.</text>
</comment>
<reference evidence="7 8" key="1">
    <citation type="submission" date="2018-06" db="EMBL/GenBank/DDBJ databases">
        <title>Genomic Encyclopedia of Type Strains, Phase IV (KMG-IV): sequencing the most valuable type-strain genomes for metagenomic binning, comparative biology and taxonomic classification.</title>
        <authorList>
            <person name="Goeker M."/>
        </authorList>
    </citation>
    <scope>NUCLEOTIDE SEQUENCE [LARGE SCALE GENOMIC DNA]</scope>
    <source>
        <strain evidence="7 8">DSM 22112</strain>
    </source>
</reference>
<sequence>MGEKNVLISTLNQLNIQIKDEQADALLSFMDILLEANKHINLTSITEPEDFILKHIVDSLIMLSRDYVKEGIKVLDLGTGGGFPGIPLKILYPEIQITLVDSVGKKLKFIDDAARNLGIKVELVHERAENLGKNKKYREKYDIVISRAVANMQTLSELCLPLVKVDGLMIASKGPKYNEELDAAKNAMKILGGQVKSIEDCTIPIAELERHVIVIQKTNATPAAYPRKPGMPNKNPL</sequence>
<dbReference type="GO" id="GO:0070043">
    <property type="term" value="F:rRNA (guanine-N7-)-methyltransferase activity"/>
    <property type="evidence" value="ECO:0007669"/>
    <property type="project" value="UniProtKB-UniRule"/>
</dbReference>
<feature type="binding site" evidence="6">
    <location>
        <position position="83"/>
    </location>
    <ligand>
        <name>S-adenosyl-L-methionine</name>
        <dbReference type="ChEBI" id="CHEBI:59789"/>
    </ligand>
</feature>
<dbReference type="Gene3D" id="3.40.50.150">
    <property type="entry name" value="Vaccinia Virus protein VP39"/>
    <property type="match status" value="1"/>
</dbReference>
<evidence type="ECO:0000256" key="4">
    <source>
        <dbReference type="ARBA" id="ARBA00022679"/>
    </source>
</evidence>
<evidence type="ECO:0000256" key="3">
    <source>
        <dbReference type="ARBA" id="ARBA00022603"/>
    </source>
</evidence>
<evidence type="ECO:0000313" key="7">
    <source>
        <dbReference type="EMBL" id="RBP62101.1"/>
    </source>
</evidence>
<feature type="binding site" evidence="6">
    <location>
        <position position="78"/>
    </location>
    <ligand>
        <name>S-adenosyl-L-methionine</name>
        <dbReference type="ChEBI" id="CHEBI:59789"/>
    </ligand>
</feature>
<dbReference type="Proteomes" id="UP000253490">
    <property type="component" value="Unassembled WGS sequence"/>
</dbReference>
<dbReference type="NCBIfam" id="TIGR00138">
    <property type="entry name" value="rsmG_gidB"/>
    <property type="match status" value="1"/>
</dbReference>
<dbReference type="RefSeq" id="WP_113921035.1">
    <property type="nucleotide sequence ID" value="NZ_QNRX01000012.1"/>
</dbReference>
<accession>A0A366I4A9</accession>
<dbReference type="SUPFAM" id="SSF53335">
    <property type="entry name" value="S-adenosyl-L-methionine-dependent methyltransferases"/>
    <property type="match status" value="1"/>
</dbReference>
<protein>
    <recommendedName>
        <fullName evidence="6">Ribosomal RNA small subunit methyltransferase G</fullName>
        <ecNumber evidence="6">2.1.1.-</ecNumber>
    </recommendedName>
    <alternativeName>
        <fullName evidence="6">16S rRNA 7-methylguanosine methyltransferase</fullName>
        <shortName evidence="6">16S rRNA m7G methyltransferase</shortName>
    </alternativeName>
</protein>
<comment type="function">
    <text evidence="6">Specifically methylates the N7 position of a guanine in 16S rRNA.</text>
</comment>
<keyword evidence="3 6" id="KW-0489">Methyltransferase</keyword>
<dbReference type="PANTHER" id="PTHR31760:SF0">
    <property type="entry name" value="S-ADENOSYL-L-METHIONINE-DEPENDENT METHYLTRANSFERASES SUPERFAMILY PROTEIN"/>
    <property type="match status" value="1"/>
</dbReference>
<dbReference type="OrthoDB" id="9808773at2"/>
<dbReference type="CDD" id="cd02440">
    <property type="entry name" value="AdoMet_MTases"/>
    <property type="match status" value="1"/>
</dbReference>
<proteinExistence type="inferred from homology"/>
<evidence type="ECO:0000256" key="5">
    <source>
        <dbReference type="ARBA" id="ARBA00022691"/>
    </source>
</evidence>
<comment type="caution">
    <text evidence="6">Lacks conserved residue(s) required for the propagation of feature annotation.</text>
</comment>
<dbReference type="AlphaFoldDB" id="A0A366I4A9"/>
<comment type="similarity">
    <text evidence="6">Belongs to the methyltransferase superfamily. RNA methyltransferase RsmG family.</text>
</comment>
<dbReference type="InterPro" id="IPR003682">
    <property type="entry name" value="rRNA_ssu_MeTfrase_G"/>
</dbReference>
<dbReference type="GO" id="GO:0005829">
    <property type="term" value="C:cytosol"/>
    <property type="evidence" value="ECO:0007669"/>
    <property type="project" value="TreeGrafter"/>
</dbReference>
<name>A0A366I4A9_9FIRM</name>
<feature type="binding site" evidence="6">
    <location>
        <position position="147"/>
    </location>
    <ligand>
        <name>S-adenosyl-L-methionine</name>
        <dbReference type="ChEBI" id="CHEBI:59789"/>
    </ligand>
</feature>
<dbReference type="EC" id="2.1.1.-" evidence="6"/>
<gene>
    <name evidence="6" type="primary">rsmG</name>
    <name evidence="7" type="ORF">DES36_11274</name>
</gene>
<dbReference type="PIRSF" id="PIRSF003078">
    <property type="entry name" value="GidB"/>
    <property type="match status" value="1"/>
</dbReference>
<dbReference type="Pfam" id="PF02527">
    <property type="entry name" value="GidB"/>
    <property type="match status" value="1"/>
</dbReference>
<keyword evidence="2 6" id="KW-0698">rRNA processing</keyword>
<dbReference type="FunFam" id="3.40.50.150:FF:000041">
    <property type="entry name" value="Ribosomal RNA small subunit methyltransferase G"/>
    <property type="match status" value="1"/>
</dbReference>
<dbReference type="InterPro" id="IPR029063">
    <property type="entry name" value="SAM-dependent_MTases_sf"/>
</dbReference>
<evidence type="ECO:0000256" key="2">
    <source>
        <dbReference type="ARBA" id="ARBA00022552"/>
    </source>
</evidence>
<dbReference type="HAMAP" id="MF_00074">
    <property type="entry name" value="16SrRNA_methyltr_G"/>
    <property type="match status" value="1"/>
</dbReference>
<dbReference type="PANTHER" id="PTHR31760">
    <property type="entry name" value="S-ADENOSYL-L-METHIONINE-DEPENDENT METHYLTRANSFERASES SUPERFAMILY PROTEIN"/>
    <property type="match status" value="1"/>
</dbReference>
<evidence type="ECO:0000313" key="8">
    <source>
        <dbReference type="Proteomes" id="UP000253490"/>
    </source>
</evidence>
<dbReference type="EMBL" id="QNRX01000012">
    <property type="protein sequence ID" value="RBP62101.1"/>
    <property type="molecule type" value="Genomic_DNA"/>
</dbReference>
<comment type="subcellular location">
    <subcellularLocation>
        <location evidence="6">Cytoplasm</location>
    </subcellularLocation>
</comment>
<evidence type="ECO:0000256" key="6">
    <source>
        <dbReference type="HAMAP-Rule" id="MF_00074"/>
    </source>
</evidence>
<keyword evidence="5 6" id="KW-0949">S-adenosyl-L-methionine</keyword>
<keyword evidence="8" id="KW-1185">Reference proteome</keyword>